<dbReference type="AlphaFoldDB" id="A0A0F0CSY6"/>
<keyword evidence="2" id="KW-1185">Reference proteome</keyword>
<protein>
    <submittedName>
        <fullName evidence="1">Uncharacterized protein</fullName>
    </submittedName>
</protein>
<dbReference type="EMBL" id="JYNY01000332">
    <property type="protein sequence ID" value="KJJ84555.1"/>
    <property type="molecule type" value="Genomic_DNA"/>
</dbReference>
<evidence type="ECO:0000313" key="2">
    <source>
        <dbReference type="Proteomes" id="UP000033428"/>
    </source>
</evidence>
<name>A0A0F0CSY6_9BACT</name>
<proteinExistence type="predicted"/>
<evidence type="ECO:0000313" key="1">
    <source>
        <dbReference type="EMBL" id="KJJ84555.1"/>
    </source>
</evidence>
<dbReference type="Proteomes" id="UP000033428">
    <property type="component" value="Unassembled WGS sequence"/>
</dbReference>
<gene>
    <name evidence="1" type="ORF">OMAG_001560</name>
</gene>
<comment type="caution">
    <text evidence="1">The sequence shown here is derived from an EMBL/GenBank/DDBJ whole genome shotgun (WGS) entry which is preliminary data.</text>
</comment>
<sequence length="41" mass="4439">MERAKKARVLSAGLGNFGLERYVVTSTSPNINSHFAVKSCV</sequence>
<organism evidence="1 2">
    <name type="scientific">Candidatus Omnitrophus magneticus</name>
    <dbReference type="NCBI Taxonomy" id="1609969"/>
    <lineage>
        <taxon>Bacteria</taxon>
        <taxon>Pseudomonadati</taxon>
        <taxon>Candidatus Omnitrophota</taxon>
        <taxon>Candidatus Omnitrophus</taxon>
    </lineage>
</organism>
<accession>A0A0F0CSY6</accession>
<reference evidence="1 2" key="1">
    <citation type="submission" date="2015-02" db="EMBL/GenBank/DDBJ databases">
        <title>Single-cell genomics of uncultivated deep-branching MTB reveals a conserved set of magnetosome genes.</title>
        <authorList>
            <person name="Kolinko S."/>
            <person name="Richter M."/>
            <person name="Glockner F.O."/>
            <person name="Brachmann A."/>
            <person name="Schuler D."/>
        </authorList>
    </citation>
    <scope>NUCLEOTIDE SEQUENCE [LARGE SCALE GENOMIC DNA]</scope>
    <source>
        <strain evidence="1">SKK-01</strain>
    </source>
</reference>